<dbReference type="PANTHER" id="PTHR46025:SF3">
    <property type="entry name" value="XYLOSYLTRANSFERASE OXT"/>
    <property type="match status" value="1"/>
</dbReference>
<keyword evidence="16" id="KW-1185">Reference proteome</keyword>
<gene>
    <name evidence="15" type="ORF">ACFFJK_03025</name>
</gene>
<keyword evidence="4" id="KW-0808">Transferase</keyword>
<evidence type="ECO:0000313" key="16">
    <source>
        <dbReference type="Proteomes" id="UP001589773"/>
    </source>
</evidence>
<proteinExistence type="predicted"/>
<organism evidence="15 16">
    <name type="scientific">Massilia consociata</name>
    <dbReference type="NCBI Taxonomy" id="760117"/>
    <lineage>
        <taxon>Bacteria</taxon>
        <taxon>Pseudomonadati</taxon>
        <taxon>Pseudomonadota</taxon>
        <taxon>Betaproteobacteria</taxon>
        <taxon>Burkholderiales</taxon>
        <taxon>Oxalobacteraceae</taxon>
        <taxon>Telluria group</taxon>
        <taxon>Massilia</taxon>
    </lineage>
</organism>
<dbReference type="PANTHER" id="PTHR46025">
    <property type="entry name" value="XYLOSYLTRANSFERASE OXT"/>
    <property type="match status" value="1"/>
</dbReference>
<evidence type="ECO:0000256" key="4">
    <source>
        <dbReference type="ARBA" id="ARBA00022679"/>
    </source>
</evidence>
<keyword evidence="10" id="KW-0333">Golgi apparatus</keyword>
<evidence type="ECO:0000256" key="6">
    <source>
        <dbReference type="ARBA" id="ARBA00022723"/>
    </source>
</evidence>
<dbReference type="InterPro" id="IPR003406">
    <property type="entry name" value="Glyco_trans_14"/>
</dbReference>
<keyword evidence="8" id="KW-0735">Signal-anchor</keyword>
<name>A0ABV6FBP9_9BURK</name>
<evidence type="ECO:0000313" key="15">
    <source>
        <dbReference type="EMBL" id="MFC0250851.1"/>
    </source>
</evidence>
<accession>A0ABV6FBP9</accession>
<sequence length="286" mass="32944">MKQVFLIHAHKDVDQLNALVAQLHDPDFLVYVHLDRKSTIDPAALHPAARVVTPRVDVRWGGWSQVQATLGSVRQILAEQPAFDKVIFLSAQDFPLLPNALLKRELERVRNRELLETAPIRPGGWNVAFRYQYFYRESGSRVERLACGAANRVLRLVRRTRRMPDGFVPHGGSSWWALSRDCLREVLRLLDAHPRLVRFFHTVQCPDEMVFQTLVMHSRFADRVLNDNYRYVQWPEHGARNPKVLDAADFERIRASNAHFCRKLDSQASAGLLPQLVQWKESRAAA</sequence>
<keyword evidence="9" id="KW-1133">Transmembrane helix</keyword>
<evidence type="ECO:0000256" key="8">
    <source>
        <dbReference type="ARBA" id="ARBA00022968"/>
    </source>
</evidence>
<keyword evidence="3" id="KW-0328">Glycosyltransferase</keyword>
<evidence type="ECO:0000256" key="1">
    <source>
        <dbReference type="ARBA" id="ARBA00004323"/>
    </source>
</evidence>
<evidence type="ECO:0000256" key="11">
    <source>
        <dbReference type="ARBA" id="ARBA00023136"/>
    </source>
</evidence>
<evidence type="ECO:0000256" key="12">
    <source>
        <dbReference type="ARBA" id="ARBA00023157"/>
    </source>
</evidence>
<evidence type="ECO:0000256" key="7">
    <source>
        <dbReference type="ARBA" id="ARBA00022824"/>
    </source>
</evidence>
<evidence type="ECO:0000256" key="5">
    <source>
        <dbReference type="ARBA" id="ARBA00022692"/>
    </source>
</evidence>
<evidence type="ECO:0000256" key="3">
    <source>
        <dbReference type="ARBA" id="ARBA00022676"/>
    </source>
</evidence>
<evidence type="ECO:0000256" key="2">
    <source>
        <dbReference type="ARBA" id="ARBA00004648"/>
    </source>
</evidence>
<comment type="caution">
    <text evidence="15">The sequence shown here is derived from an EMBL/GenBank/DDBJ whole genome shotgun (WGS) entry which is preliminary data.</text>
</comment>
<protein>
    <recommendedName>
        <fullName evidence="14">Peptide O-xylosyltransferase</fullName>
    </recommendedName>
</protein>
<dbReference type="InterPro" id="IPR043538">
    <property type="entry name" value="XYLT"/>
</dbReference>
<dbReference type="Pfam" id="PF02485">
    <property type="entry name" value="Branch"/>
    <property type="match status" value="1"/>
</dbReference>
<keyword evidence="12" id="KW-1015">Disulfide bond</keyword>
<dbReference type="EMBL" id="JBHLWP010000003">
    <property type="protein sequence ID" value="MFC0250851.1"/>
    <property type="molecule type" value="Genomic_DNA"/>
</dbReference>
<evidence type="ECO:0000256" key="9">
    <source>
        <dbReference type="ARBA" id="ARBA00022989"/>
    </source>
</evidence>
<dbReference type="RefSeq" id="WP_379677614.1">
    <property type="nucleotide sequence ID" value="NZ_JBHLWP010000003.1"/>
</dbReference>
<keyword evidence="13" id="KW-0325">Glycoprotein</keyword>
<keyword evidence="11" id="KW-0472">Membrane</keyword>
<evidence type="ECO:0000256" key="14">
    <source>
        <dbReference type="ARBA" id="ARBA00042865"/>
    </source>
</evidence>
<keyword evidence="7" id="KW-0256">Endoplasmic reticulum</keyword>
<evidence type="ECO:0000256" key="13">
    <source>
        <dbReference type="ARBA" id="ARBA00023180"/>
    </source>
</evidence>
<reference evidence="15 16" key="1">
    <citation type="submission" date="2024-09" db="EMBL/GenBank/DDBJ databases">
        <authorList>
            <person name="Sun Q."/>
            <person name="Mori K."/>
        </authorList>
    </citation>
    <scope>NUCLEOTIDE SEQUENCE [LARGE SCALE GENOMIC DNA]</scope>
    <source>
        <strain evidence="15 16">CCM 7792</strain>
    </source>
</reference>
<comment type="subcellular location">
    <subcellularLocation>
        <location evidence="2">Endoplasmic reticulum membrane</location>
        <topology evidence="2">Single-pass type II membrane protein</topology>
    </subcellularLocation>
    <subcellularLocation>
        <location evidence="1">Golgi apparatus membrane</location>
        <topology evidence="1">Single-pass type II membrane protein</topology>
    </subcellularLocation>
</comment>
<evidence type="ECO:0000256" key="10">
    <source>
        <dbReference type="ARBA" id="ARBA00023034"/>
    </source>
</evidence>
<keyword evidence="6" id="KW-0479">Metal-binding</keyword>
<keyword evidence="5" id="KW-0812">Transmembrane</keyword>
<dbReference type="Proteomes" id="UP001589773">
    <property type="component" value="Unassembled WGS sequence"/>
</dbReference>